<organism evidence="3 4">
    <name type="scientific">Magallana gigas</name>
    <name type="common">Pacific oyster</name>
    <name type="synonym">Crassostrea gigas</name>
    <dbReference type="NCBI Taxonomy" id="29159"/>
    <lineage>
        <taxon>Eukaryota</taxon>
        <taxon>Metazoa</taxon>
        <taxon>Spiralia</taxon>
        <taxon>Lophotrochozoa</taxon>
        <taxon>Mollusca</taxon>
        <taxon>Bivalvia</taxon>
        <taxon>Autobranchia</taxon>
        <taxon>Pteriomorphia</taxon>
        <taxon>Ostreida</taxon>
        <taxon>Ostreoidea</taxon>
        <taxon>Ostreidae</taxon>
        <taxon>Magallana</taxon>
    </lineage>
</organism>
<proteinExistence type="predicted"/>
<dbReference type="EnsemblMetazoa" id="G4798.1">
    <property type="protein sequence ID" value="G4798.1:cds"/>
    <property type="gene ID" value="G4798"/>
</dbReference>
<evidence type="ECO:0000256" key="1">
    <source>
        <dbReference type="SAM" id="Phobius"/>
    </source>
</evidence>
<keyword evidence="1" id="KW-1133">Transmembrane helix</keyword>
<evidence type="ECO:0000313" key="4">
    <source>
        <dbReference type="Proteomes" id="UP000005408"/>
    </source>
</evidence>
<protein>
    <recommendedName>
        <fullName evidence="5">Ig-like domain-containing protein</fullName>
    </recommendedName>
</protein>
<feature type="chain" id="PRO_5036502689" description="Ig-like domain-containing protein" evidence="2">
    <location>
        <begin position="21"/>
        <end position="288"/>
    </location>
</feature>
<accession>A0A8W8N8X5</accession>
<dbReference type="Proteomes" id="UP000005408">
    <property type="component" value="Unassembled WGS sequence"/>
</dbReference>
<dbReference type="AlphaFoldDB" id="A0A8W8N8X5"/>
<reference evidence="3" key="1">
    <citation type="submission" date="2022-08" db="UniProtKB">
        <authorList>
            <consortium name="EnsemblMetazoa"/>
        </authorList>
    </citation>
    <scope>IDENTIFICATION</scope>
    <source>
        <strain evidence="3">05x7-T-G4-1.051#20</strain>
    </source>
</reference>
<name>A0A8W8N8X5_MAGGI</name>
<sequence>MHWFTIILVGSVYQTPSVSTFSVSINASTKSINSGENVHIDCAIFGLSPLQYLNSQVTLLLRQNDSIKTAVRIWTDGSHNVTEKYGGTVNYYIDDECQLRNRILVRFDIFNKTEKLSNYVVVRHVETLESSIPYFCCKYGFNILENESFVNFINFRHNESAYFPVIPTFYSNNNAIAIVKPWISYEDNDSTLIMIIPMTVFGFLLIVVAVVWVIHRVNRNCGSRNVSVINNEYIYSYPSETQEVATTIIRRGLDDNFINQTEAYSDLRNETHFSNEYTLTDENDEYDV</sequence>
<keyword evidence="2" id="KW-0732">Signal</keyword>
<feature type="signal peptide" evidence="2">
    <location>
        <begin position="1"/>
        <end position="20"/>
    </location>
</feature>
<evidence type="ECO:0000313" key="3">
    <source>
        <dbReference type="EnsemblMetazoa" id="G4798.1:cds"/>
    </source>
</evidence>
<keyword evidence="1" id="KW-0472">Membrane</keyword>
<keyword evidence="1" id="KW-0812">Transmembrane</keyword>
<evidence type="ECO:0000256" key="2">
    <source>
        <dbReference type="SAM" id="SignalP"/>
    </source>
</evidence>
<evidence type="ECO:0008006" key="5">
    <source>
        <dbReference type="Google" id="ProtNLM"/>
    </source>
</evidence>
<keyword evidence="4" id="KW-1185">Reference proteome</keyword>
<feature type="transmembrane region" description="Helical" evidence="1">
    <location>
        <begin position="192"/>
        <end position="214"/>
    </location>
</feature>